<protein>
    <submittedName>
        <fullName evidence="3">Uncharacterized protein</fullName>
    </submittedName>
</protein>
<sequence length="252" mass="28727">MRNVIHVEKDTSQNQQNSLALQNENSKFLENMLPSYCLNLFTVLLAQYVEFRLAVFSTFTAGLTSFYEPPPIQGIVDAFGNINTIGLSETVNRRSVELQRFSNQYPSSSTTPTFSSNPTTSSASSNVYYSNDIKFGKSNSRRKWSDGRIFWQKLFPNLFDESNDDSNGNNNDNYNRKIHAIDLNSTADDGRRSETAFKRKILMNSPSSSRIWLRSDYSERGKSSTMSSWHAPFYAKNFAVDLAQNNENDDFM</sequence>
<evidence type="ECO:0000313" key="2">
    <source>
        <dbReference type="Proteomes" id="UP000887565"/>
    </source>
</evidence>
<dbReference type="WBParaSite" id="nRc.2.0.1.t20801-RA">
    <property type="protein sequence ID" value="nRc.2.0.1.t20801-RA"/>
    <property type="gene ID" value="nRc.2.0.1.g20801"/>
</dbReference>
<feature type="region of interest" description="Disordered" evidence="1">
    <location>
        <begin position="102"/>
        <end position="123"/>
    </location>
</feature>
<name>A0A915J2W0_ROMCU</name>
<evidence type="ECO:0000256" key="1">
    <source>
        <dbReference type="SAM" id="MobiDB-lite"/>
    </source>
</evidence>
<feature type="compositionally biased region" description="Low complexity" evidence="1">
    <location>
        <begin position="106"/>
        <end position="123"/>
    </location>
</feature>
<proteinExistence type="predicted"/>
<accession>A0A915J2W0</accession>
<organism evidence="2 3">
    <name type="scientific">Romanomermis culicivorax</name>
    <name type="common">Nematode worm</name>
    <dbReference type="NCBI Taxonomy" id="13658"/>
    <lineage>
        <taxon>Eukaryota</taxon>
        <taxon>Metazoa</taxon>
        <taxon>Ecdysozoa</taxon>
        <taxon>Nematoda</taxon>
        <taxon>Enoplea</taxon>
        <taxon>Dorylaimia</taxon>
        <taxon>Mermithida</taxon>
        <taxon>Mermithoidea</taxon>
        <taxon>Mermithidae</taxon>
        <taxon>Romanomermis</taxon>
    </lineage>
</organism>
<dbReference type="Proteomes" id="UP000887565">
    <property type="component" value="Unplaced"/>
</dbReference>
<keyword evidence="2" id="KW-1185">Reference proteome</keyword>
<evidence type="ECO:0000313" key="3">
    <source>
        <dbReference type="WBParaSite" id="nRc.2.0.1.t20801-RA"/>
    </source>
</evidence>
<reference evidence="3" key="1">
    <citation type="submission" date="2022-11" db="UniProtKB">
        <authorList>
            <consortium name="WormBaseParasite"/>
        </authorList>
    </citation>
    <scope>IDENTIFICATION</scope>
</reference>
<dbReference type="AlphaFoldDB" id="A0A915J2W0"/>